<dbReference type="PRINTS" id="PR00463">
    <property type="entry name" value="EP450I"/>
</dbReference>
<dbReference type="InterPro" id="IPR050476">
    <property type="entry name" value="Insect_CytP450_Detox"/>
</dbReference>
<evidence type="ECO:0000256" key="3">
    <source>
        <dbReference type="ARBA" id="ARBA00022617"/>
    </source>
</evidence>
<keyword evidence="6" id="KW-0408">Iron</keyword>
<evidence type="ECO:0000313" key="9">
    <source>
        <dbReference type="WBParaSite" id="PSU_v2.g2010.t1"/>
    </source>
</evidence>
<dbReference type="GO" id="GO:0004497">
    <property type="term" value="F:monooxygenase activity"/>
    <property type="evidence" value="ECO:0007669"/>
    <property type="project" value="UniProtKB-KW"/>
</dbReference>
<keyword evidence="5" id="KW-0560">Oxidoreductase</keyword>
<dbReference type="GO" id="GO:0016705">
    <property type="term" value="F:oxidoreductase activity, acting on paired donors, with incorporation or reduction of molecular oxygen"/>
    <property type="evidence" value="ECO:0007669"/>
    <property type="project" value="InterPro"/>
</dbReference>
<dbReference type="GO" id="GO:0005506">
    <property type="term" value="F:iron ion binding"/>
    <property type="evidence" value="ECO:0007669"/>
    <property type="project" value="InterPro"/>
</dbReference>
<protein>
    <submittedName>
        <fullName evidence="9">Cytochrome P450</fullName>
    </submittedName>
</protein>
<comment type="similarity">
    <text evidence="2">Belongs to the cytochrome P450 family.</text>
</comment>
<keyword evidence="4" id="KW-0479">Metal-binding</keyword>
<sequence>MIDPLSPNPYESSNVHIFGARGHRWKRIRTITSSTLNTTKLRQMLPLILEEMDDFIVYLLKQNVYYSDSEIDVHSLFQQLTASVIGRCALGLEKNAFENPPKHFKYFKQVFGPEPTISMDFQTFQWIIPMTTKFLSLITDIIWKSSKNPIDKLNDFITKLLSKKIKRKNAADILQNLKEFETFDNCYLQTAKMDYNNILNLDNSKKAEKLHTNEIISTIRFLSIAGFDTTANTLSFACFLLAENPEKLEKVFEEIDSLSKSDDKLDYDILSEAIYINAVLLETLRLFPHASMYIFII</sequence>
<evidence type="ECO:0000256" key="7">
    <source>
        <dbReference type="ARBA" id="ARBA00023033"/>
    </source>
</evidence>
<dbReference type="InterPro" id="IPR036396">
    <property type="entry name" value="Cyt_P450_sf"/>
</dbReference>
<dbReference type="GO" id="GO:0020037">
    <property type="term" value="F:heme binding"/>
    <property type="evidence" value="ECO:0007669"/>
    <property type="project" value="InterPro"/>
</dbReference>
<dbReference type="Gene3D" id="1.10.630.10">
    <property type="entry name" value="Cytochrome P450"/>
    <property type="match status" value="1"/>
</dbReference>
<dbReference type="PRINTS" id="PR00385">
    <property type="entry name" value="P450"/>
</dbReference>
<organism evidence="8 9">
    <name type="scientific">Panagrolaimus superbus</name>
    <dbReference type="NCBI Taxonomy" id="310955"/>
    <lineage>
        <taxon>Eukaryota</taxon>
        <taxon>Metazoa</taxon>
        <taxon>Ecdysozoa</taxon>
        <taxon>Nematoda</taxon>
        <taxon>Chromadorea</taxon>
        <taxon>Rhabditida</taxon>
        <taxon>Tylenchina</taxon>
        <taxon>Panagrolaimomorpha</taxon>
        <taxon>Panagrolaimoidea</taxon>
        <taxon>Panagrolaimidae</taxon>
        <taxon>Panagrolaimus</taxon>
    </lineage>
</organism>
<evidence type="ECO:0000256" key="4">
    <source>
        <dbReference type="ARBA" id="ARBA00022723"/>
    </source>
</evidence>
<name>A0A914YRS7_9BILA</name>
<evidence type="ECO:0000256" key="5">
    <source>
        <dbReference type="ARBA" id="ARBA00023002"/>
    </source>
</evidence>
<keyword evidence="8" id="KW-1185">Reference proteome</keyword>
<dbReference type="WBParaSite" id="PSU_v2.g2010.t1">
    <property type="protein sequence ID" value="PSU_v2.g2010.t1"/>
    <property type="gene ID" value="PSU_v2.g2010"/>
</dbReference>
<dbReference type="Proteomes" id="UP000887577">
    <property type="component" value="Unplaced"/>
</dbReference>
<evidence type="ECO:0000256" key="2">
    <source>
        <dbReference type="ARBA" id="ARBA00010617"/>
    </source>
</evidence>
<dbReference type="Pfam" id="PF00067">
    <property type="entry name" value="p450"/>
    <property type="match status" value="1"/>
</dbReference>
<dbReference type="InterPro" id="IPR002401">
    <property type="entry name" value="Cyt_P450_E_grp-I"/>
</dbReference>
<dbReference type="PANTHER" id="PTHR24292:SF54">
    <property type="entry name" value="CYP9F3-RELATED"/>
    <property type="match status" value="1"/>
</dbReference>
<keyword evidence="7" id="KW-0503">Monooxygenase</keyword>
<evidence type="ECO:0000256" key="6">
    <source>
        <dbReference type="ARBA" id="ARBA00023004"/>
    </source>
</evidence>
<comment type="cofactor">
    <cofactor evidence="1">
        <name>heme</name>
        <dbReference type="ChEBI" id="CHEBI:30413"/>
    </cofactor>
</comment>
<accession>A0A914YRS7</accession>
<dbReference type="PANTHER" id="PTHR24292">
    <property type="entry name" value="CYTOCHROME P450"/>
    <property type="match status" value="1"/>
</dbReference>
<dbReference type="SUPFAM" id="SSF48264">
    <property type="entry name" value="Cytochrome P450"/>
    <property type="match status" value="1"/>
</dbReference>
<dbReference type="InterPro" id="IPR001128">
    <property type="entry name" value="Cyt_P450"/>
</dbReference>
<evidence type="ECO:0000313" key="8">
    <source>
        <dbReference type="Proteomes" id="UP000887577"/>
    </source>
</evidence>
<keyword evidence="3" id="KW-0349">Heme</keyword>
<dbReference type="AlphaFoldDB" id="A0A914YRS7"/>
<proteinExistence type="inferred from homology"/>
<evidence type="ECO:0000256" key="1">
    <source>
        <dbReference type="ARBA" id="ARBA00001971"/>
    </source>
</evidence>
<reference evidence="9" key="1">
    <citation type="submission" date="2022-11" db="UniProtKB">
        <authorList>
            <consortium name="WormBaseParasite"/>
        </authorList>
    </citation>
    <scope>IDENTIFICATION</scope>
</reference>